<dbReference type="Proteomes" id="UP001266305">
    <property type="component" value="Unassembled WGS sequence"/>
</dbReference>
<organism evidence="1 2">
    <name type="scientific">Saguinus oedipus</name>
    <name type="common">Cotton-top tamarin</name>
    <name type="synonym">Oedipomidas oedipus</name>
    <dbReference type="NCBI Taxonomy" id="9490"/>
    <lineage>
        <taxon>Eukaryota</taxon>
        <taxon>Metazoa</taxon>
        <taxon>Chordata</taxon>
        <taxon>Craniata</taxon>
        <taxon>Vertebrata</taxon>
        <taxon>Euteleostomi</taxon>
        <taxon>Mammalia</taxon>
        <taxon>Eutheria</taxon>
        <taxon>Euarchontoglires</taxon>
        <taxon>Primates</taxon>
        <taxon>Haplorrhini</taxon>
        <taxon>Platyrrhini</taxon>
        <taxon>Cebidae</taxon>
        <taxon>Callitrichinae</taxon>
        <taxon>Saguinus</taxon>
    </lineage>
</organism>
<protein>
    <submittedName>
        <fullName evidence="1">Uncharacterized protein</fullName>
    </submittedName>
</protein>
<evidence type="ECO:0000313" key="1">
    <source>
        <dbReference type="EMBL" id="KAK2103583.1"/>
    </source>
</evidence>
<keyword evidence="2" id="KW-1185">Reference proteome</keyword>
<name>A0ABQ9V4F0_SAGOE</name>
<dbReference type="EMBL" id="JASSZA010000008">
    <property type="protein sequence ID" value="KAK2103583.1"/>
    <property type="molecule type" value="Genomic_DNA"/>
</dbReference>
<proteinExistence type="predicted"/>
<accession>A0ABQ9V4F0</accession>
<evidence type="ECO:0000313" key="2">
    <source>
        <dbReference type="Proteomes" id="UP001266305"/>
    </source>
</evidence>
<sequence length="81" mass="9027">MRLGLTLCAKHVDLSTDIPNNHLILKTDSGFGAQYDVQQVLKSIYVQPLSSLCVNVTCYQRPFMNTSYDIDVGSITDSCRN</sequence>
<comment type="caution">
    <text evidence="1">The sequence shown here is derived from an EMBL/GenBank/DDBJ whole genome shotgun (WGS) entry which is preliminary data.</text>
</comment>
<reference evidence="1 2" key="1">
    <citation type="submission" date="2023-05" db="EMBL/GenBank/DDBJ databases">
        <title>B98-5 Cell Line De Novo Hybrid Assembly: An Optical Mapping Approach.</title>
        <authorList>
            <person name="Kananen K."/>
            <person name="Auerbach J.A."/>
            <person name="Kautto E."/>
            <person name="Blachly J.S."/>
        </authorList>
    </citation>
    <scope>NUCLEOTIDE SEQUENCE [LARGE SCALE GENOMIC DNA]</scope>
    <source>
        <strain evidence="1">B95-8</strain>
        <tissue evidence="1">Cell line</tissue>
    </source>
</reference>
<gene>
    <name evidence="1" type="ORF">P7K49_017439</name>
</gene>